<reference evidence="1 2" key="1">
    <citation type="journal article" date="2013" name="Science">
        <title>Pandoraviruses: amoeba viruses with genomes up to 2.5 Mb reaching that of parasitic eukaryotes.</title>
        <authorList>
            <person name="Philippe N."/>
            <person name="Legendre M."/>
            <person name="Doutre G."/>
            <person name="Coute Y."/>
            <person name="Poirot O."/>
            <person name="Lescot M."/>
            <person name="Arslan D."/>
            <person name="Seltzer V."/>
            <person name="Bertaux L."/>
            <person name="Bruley C."/>
            <person name="Garin J."/>
            <person name="Claverie J.M."/>
            <person name="Abergel C."/>
        </authorList>
    </citation>
    <scope>NUCLEOTIDE SEQUENCE [LARGE SCALE GENOMIC DNA]</scope>
</reference>
<accession>A0A291ATV2</accession>
<dbReference type="RefSeq" id="YP_009430123.1">
    <property type="nucleotide sequence ID" value="NC_022098.1"/>
</dbReference>
<proteinExistence type="predicted"/>
<protein>
    <submittedName>
        <fullName evidence="1">Uncharacterized protein</fullName>
    </submittedName>
</protein>
<evidence type="ECO:0000313" key="2">
    <source>
        <dbReference type="Proteomes" id="UP000204584"/>
    </source>
</evidence>
<keyword evidence="2" id="KW-1185">Reference proteome</keyword>
<sequence>MCGSRFFCAHQVTTMSSFVFQRRRQRPQPPWSLVAAPTATTVVSTSESAGYCKEDDNLARPRPWVRPRLFPTSTTAAPTTCIVDDGMESSRPSAGRTGSVAPWPGHRLIESRTAYNGAGLDRWSTGVCPREFTGDHNNSAFFSRPDSRACPPARAAHMFASAVAARPVQRPGTVGDALAVAVCLMEAYVRFLFAHASSAESRGLEPAVVSRVLNTIRPGPDLVTRIAASPRFGPLQDRAAAWHQWITTPYETDGVDVVGDLFAASPGFHGDGHALLDDAAMLADRLARRGVAVGSQGLASAVPPNLQPLFYIKGAQDRQRLADDALGGLVGADRLAAWAHHRGDASIESALASREAHQALRHFVDRHVRRQVHGRCAVGLLPRFTDLFAVRFYMVPVLGDIVLMGTVESPIVEALLRAATT</sequence>
<organism evidence="1 2">
    <name type="scientific">Pandoravirus salinus</name>
    <dbReference type="NCBI Taxonomy" id="1349410"/>
    <lineage>
        <taxon>Viruses</taxon>
        <taxon>Pandoravirus</taxon>
    </lineage>
</organism>
<dbReference type="EMBL" id="KC977571">
    <property type="protein sequence ID" value="ATE82284.1"/>
    <property type="molecule type" value="Genomic_DNA"/>
</dbReference>
<name>A0A291ATV2_9VIRU</name>
<dbReference type="Proteomes" id="UP000204584">
    <property type="component" value="Segment"/>
</dbReference>
<dbReference type="GeneID" id="34568373"/>
<dbReference type="KEGG" id="vg:34568373"/>
<gene>
    <name evidence="1" type="ORF">psal_cds_1125</name>
</gene>
<evidence type="ECO:0000313" key="1">
    <source>
        <dbReference type="EMBL" id="ATE82284.1"/>
    </source>
</evidence>